<dbReference type="InterPro" id="IPR010111">
    <property type="entry name" value="Kynureninase"/>
</dbReference>
<feature type="binding site" evidence="4">
    <location>
        <position position="266"/>
    </location>
    <ligand>
        <name>pyridoxal 5'-phosphate</name>
        <dbReference type="ChEBI" id="CHEBI:597326"/>
    </ligand>
</feature>
<evidence type="ECO:0000313" key="8">
    <source>
        <dbReference type="Proteomes" id="UP001060919"/>
    </source>
</evidence>
<organism evidence="7 8">
    <name type="scientific">Aureispira anguillae</name>
    <dbReference type="NCBI Taxonomy" id="2864201"/>
    <lineage>
        <taxon>Bacteria</taxon>
        <taxon>Pseudomonadati</taxon>
        <taxon>Bacteroidota</taxon>
        <taxon>Saprospiria</taxon>
        <taxon>Saprospirales</taxon>
        <taxon>Saprospiraceae</taxon>
        <taxon>Aureispira</taxon>
    </lineage>
</organism>
<feature type="binding site" evidence="4">
    <location>
        <position position="297"/>
    </location>
    <ligand>
        <name>pyridoxal 5'-phosphate</name>
        <dbReference type="ChEBI" id="CHEBI:597326"/>
    </ligand>
</feature>
<dbReference type="FunFam" id="3.40.640.10:FF:000031">
    <property type="entry name" value="Kynureninase"/>
    <property type="match status" value="1"/>
</dbReference>
<dbReference type="GO" id="GO:0097053">
    <property type="term" value="P:L-kynurenine catabolic process"/>
    <property type="evidence" value="ECO:0007669"/>
    <property type="project" value="UniProtKB-UniRule"/>
</dbReference>
<protein>
    <recommendedName>
        <fullName evidence="4 5">Kynureninase</fullName>
        <ecNumber evidence="4 5">3.7.1.3</ecNumber>
    </recommendedName>
    <alternativeName>
        <fullName evidence="4">L-kynurenine hydrolase</fullName>
    </alternativeName>
</protein>
<accession>A0A915YBW2</accession>
<dbReference type="InterPro" id="IPR015421">
    <property type="entry name" value="PyrdxlP-dep_Trfase_major"/>
</dbReference>
<comment type="pathway">
    <text evidence="4 6">Cofactor biosynthesis; NAD(+) biosynthesis; quinolinate from L-kynurenine: step 2/3.</text>
</comment>
<dbReference type="GO" id="GO:0030429">
    <property type="term" value="F:kynureninase activity"/>
    <property type="evidence" value="ECO:0007669"/>
    <property type="project" value="UniProtKB-UniRule"/>
</dbReference>
<comment type="catalytic activity">
    <reaction evidence="4 6">
        <text>L-kynurenine + H2O = anthranilate + L-alanine + H(+)</text>
        <dbReference type="Rhea" id="RHEA:16813"/>
        <dbReference type="ChEBI" id="CHEBI:15377"/>
        <dbReference type="ChEBI" id="CHEBI:15378"/>
        <dbReference type="ChEBI" id="CHEBI:16567"/>
        <dbReference type="ChEBI" id="CHEBI:57959"/>
        <dbReference type="ChEBI" id="CHEBI:57972"/>
        <dbReference type="EC" id="3.7.1.3"/>
    </reaction>
</comment>
<dbReference type="GO" id="GO:0030170">
    <property type="term" value="F:pyridoxal phosphate binding"/>
    <property type="evidence" value="ECO:0007669"/>
    <property type="project" value="UniProtKB-UniRule"/>
</dbReference>
<proteinExistence type="inferred from homology"/>
<dbReference type="InterPro" id="IPR015424">
    <property type="entry name" value="PyrdxlP-dep_Trfase"/>
</dbReference>
<dbReference type="GO" id="GO:0019805">
    <property type="term" value="P:quinolinate biosynthetic process"/>
    <property type="evidence" value="ECO:0007669"/>
    <property type="project" value="UniProtKB-UniRule"/>
</dbReference>
<dbReference type="GO" id="GO:0009435">
    <property type="term" value="P:NAD+ biosynthetic process"/>
    <property type="evidence" value="ECO:0007669"/>
    <property type="project" value="UniProtKB-UniRule"/>
</dbReference>
<evidence type="ECO:0000256" key="6">
    <source>
        <dbReference type="PIRNR" id="PIRNR038800"/>
    </source>
</evidence>
<feature type="binding site" evidence="4">
    <location>
        <position position="129"/>
    </location>
    <ligand>
        <name>pyridoxal 5'-phosphate</name>
        <dbReference type="ChEBI" id="CHEBI:597326"/>
    </ligand>
</feature>
<dbReference type="InterPro" id="IPR015422">
    <property type="entry name" value="PyrdxlP-dep_Trfase_small"/>
</dbReference>
<dbReference type="Gene3D" id="3.90.1150.10">
    <property type="entry name" value="Aspartate Aminotransferase, domain 1"/>
    <property type="match status" value="1"/>
</dbReference>
<dbReference type="EC" id="3.7.1.3" evidence="4 5"/>
<dbReference type="Gene3D" id="3.40.640.10">
    <property type="entry name" value="Type I PLP-dependent aspartate aminotransferase-like (Major domain)"/>
    <property type="match status" value="1"/>
</dbReference>
<dbReference type="PANTHER" id="PTHR14084">
    <property type="entry name" value="KYNURENINASE"/>
    <property type="match status" value="1"/>
</dbReference>
<evidence type="ECO:0000256" key="2">
    <source>
        <dbReference type="ARBA" id="ARBA00022801"/>
    </source>
</evidence>
<feature type="binding site" evidence="4">
    <location>
        <begin position="156"/>
        <end position="159"/>
    </location>
    <ligand>
        <name>pyridoxal 5'-phosphate</name>
        <dbReference type="ChEBI" id="CHEBI:597326"/>
    </ligand>
</feature>
<evidence type="ECO:0000256" key="1">
    <source>
        <dbReference type="ARBA" id="ARBA00022642"/>
    </source>
</evidence>
<dbReference type="GO" id="GO:0019441">
    <property type="term" value="P:L-tryptophan catabolic process to kynurenine"/>
    <property type="evidence" value="ECO:0007669"/>
    <property type="project" value="TreeGrafter"/>
</dbReference>
<comment type="catalytic activity">
    <reaction evidence="6">
        <text>3-hydroxy-L-kynurenine + H2O = 3-hydroxyanthranilate + L-alanine + H(+)</text>
        <dbReference type="Rhea" id="RHEA:25143"/>
        <dbReference type="ChEBI" id="CHEBI:15377"/>
        <dbReference type="ChEBI" id="CHEBI:15378"/>
        <dbReference type="ChEBI" id="CHEBI:36559"/>
        <dbReference type="ChEBI" id="CHEBI:57972"/>
        <dbReference type="ChEBI" id="CHEBI:58125"/>
        <dbReference type="EC" id="3.7.1.3"/>
    </reaction>
</comment>
<dbReference type="KEGG" id="aup:AsAng_0009120"/>
<sequence length="444" mass="50724">MQLHDFDFSSTNLLSTRNKMDTLVFETSLAFAQKMDEQDALKIYRDQFHLPKHTDGNDSLYFCGNSLGLQPKKVESYLQQELNDWKKFGVEGHFHAKNAWMPYHEFFSKKLAKIVGAQEQEVVVMNTLTTNLHLMMVSFYRPTAKRHKIVIEKAAFPSDKYAMDSQIRFHGYDPQESLIQLSPRTGEETLRIEDIEATLRENADEIALVMLGGVNYYTGQFFDLEYITQIGHEIGALVGFDLAHAAGNVVLKLHDWNVDFAVWCHYKYLNSGPGAIAGAFVHDKHLHDPNIPRFEGWWGHDKNTRFLMGDTFHPMASAESWQLSNAPVFSMTPLLASLELFDEVGMDKLQEKSKLLTAYMEFLLQQIETDRIQIITPSSPKDRGCQLSIQVKNGNKALFDAITAKGVIADWREPDVIRVAPVPLYNNFMDVYQFVEILKSELLG</sequence>
<feature type="binding site" evidence="4">
    <location>
        <position position="325"/>
    </location>
    <ligand>
        <name>pyridoxal 5'-phosphate</name>
        <dbReference type="ChEBI" id="CHEBI:597326"/>
    </ligand>
</feature>
<keyword evidence="8" id="KW-1185">Reference proteome</keyword>
<dbReference type="NCBIfam" id="TIGR01814">
    <property type="entry name" value="kynureninase"/>
    <property type="match status" value="1"/>
</dbReference>
<dbReference type="SUPFAM" id="SSF53383">
    <property type="entry name" value="PLP-dependent transferases"/>
    <property type="match status" value="1"/>
</dbReference>
<dbReference type="GO" id="GO:0005737">
    <property type="term" value="C:cytoplasm"/>
    <property type="evidence" value="ECO:0007669"/>
    <property type="project" value="UniProtKB-UniRule"/>
</dbReference>
<comment type="similarity">
    <text evidence="4 6">Belongs to the kynureninase family.</text>
</comment>
<dbReference type="PANTHER" id="PTHR14084:SF0">
    <property type="entry name" value="KYNURENINASE"/>
    <property type="match status" value="1"/>
</dbReference>
<evidence type="ECO:0000256" key="4">
    <source>
        <dbReference type="HAMAP-Rule" id="MF_01970"/>
    </source>
</evidence>
<evidence type="ECO:0000256" key="3">
    <source>
        <dbReference type="ARBA" id="ARBA00022898"/>
    </source>
</evidence>
<name>A0A915YBW2_9BACT</name>
<keyword evidence="3 4" id="KW-0663">Pyridoxal phosphate</keyword>
<dbReference type="PIRSF" id="PIRSF038800">
    <property type="entry name" value="KYNU"/>
    <property type="match status" value="1"/>
</dbReference>
<dbReference type="AlphaFoldDB" id="A0A915YBW2"/>
<dbReference type="Proteomes" id="UP001060919">
    <property type="component" value="Chromosome"/>
</dbReference>
<reference evidence="7" key="1">
    <citation type="submission" date="2022-09" db="EMBL/GenBank/DDBJ databases">
        <title>Aureispira anguillicida sp. nov., isolated from Leptocephalus of Japanese eel Anguilla japonica.</title>
        <authorList>
            <person name="Yuasa K."/>
            <person name="Mekata T."/>
            <person name="Ikunari K."/>
        </authorList>
    </citation>
    <scope>NUCLEOTIDE SEQUENCE</scope>
    <source>
        <strain evidence="7">EL160426</strain>
    </source>
</reference>
<evidence type="ECO:0000256" key="5">
    <source>
        <dbReference type="NCBIfam" id="TIGR01814"/>
    </source>
</evidence>
<feature type="binding site" evidence="4">
    <location>
        <position position="241"/>
    </location>
    <ligand>
        <name>pyridoxal 5'-phosphate</name>
        <dbReference type="ChEBI" id="CHEBI:597326"/>
    </ligand>
</feature>
<gene>
    <name evidence="4" type="primary">kynU</name>
    <name evidence="7" type="ORF">AsAng_0009120</name>
</gene>
<comment type="function">
    <text evidence="4 6">Catalyzes the cleavage of L-kynurenine (L-Kyn) and L-3-hydroxykynurenine (L-3OHKyn) into anthranilic acid (AA) and 3-hydroxyanthranilic acid (3-OHAA), respectively.</text>
</comment>
<comment type="cofactor">
    <cofactor evidence="4 6">
        <name>pyridoxal 5'-phosphate</name>
        <dbReference type="ChEBI" id="CHEBI:597326"/>
    </cofactor>
</comment>
<dbReference type="EMBL" id="AP026867">
    <property type="protein sequence ID" value="BDS10204.1"/>
    <property type="molecule type" value="Genomic_DNA"/>
</dbReference>
<dbReference type="Pfam" id="PF22580">
    <property type="entry name" value="KYNU_C"/>
    <property type="match status" value="1"/>
</dbReference>
<comment type="subunit">
    <text evidence="4 6">Homodimer.</text>
</comment>
<dbReference type="HAMAP" id="MF_01970">
    <property type="entry name" value="Kynureninase"/>
    <property type="match status" value="1"/>
</dbReference>
<evidence type="ECO:0000313" key="7">
    <source>
        <dbReference type="EMBL" id="BDS10204.1"/>
    </source>
</evidence>
<keyword evidence="2 4" id="KW-0378">Hydrolase</keyword>
<comment type="pathway">
    <text evidence="4 6">Amino-acid degradation; L-kynurenine degradation; L-alanine and anthranilate from L-kynurenine: step 1/1.</text>
</comment>
<dbReference type="GO" id="GO:0043420">
    <property type="term" value="P:anthranilate metabolic process"/>
    <property type="evidence" value="ECO:0007669"/>
    <property type="project" value="TreeGrafter"/>
</dbReference>
<feature type="binding site" evidence="4">
    <location>
        <position position="244"/>
    </location>
    <ligand>
        <name>pyridoxal 5'-phosphate</name>
        <dbReference type="ChEBI" id="CHEBI:597326"/>
    </ligand>
</feature>
<comment type="caution">
    <text evidence="4">Lacks conserved residue(s) required for the propagation of feature annotation.</text>
</comment>
<keyword evidence="1 4" id="KW-0662">Pyridine nucleotide biosynthesis</keyword>
<feature type="modified residue" description="N6-(pyridoxal phosphate)lysine" evidence="4">
    <location>
        <position position="267"/>
    </location>
</feature>
<feature type="binding site" evidence="4">
    <location>
        <position position="128"/>
    </location>
    <ligand>
        <name>pyridoxal 5'-phosphate</name>
        <dbReference type="ChEBI" id="CHEBI:597326"/>
    </ligand>
</feature>